<keyword evidence="2" id="KW-1185">Reference proteome</keyword>
<dbReference type="AlphaFoldDB" id="A0A9W6GNE4"/>
<gene>
    <name evidence="1" type="ORF">PM10SUCC1_28240</name>
</gene>
<organism evidence="1 2">
    <name type="scientific">Propionigenium maris DSM 9537</name>
    <dbReference type="NCBI Taxonomy" id="1123000"/>
    <lineage>
        <taxon>Bacteria</taxon>
        <taxon>Fusobacteriati</taxon>
        <taxon>Fusobacteriota</taxon>
        <taxon>Fusobacteriia</taxon>
        <taxon>Fusobacteriales</taxon>
        <taxon>Fusobacteriaceae</taxon>
        <taxon>Propionigenium</taxon>
    </lineage>
</organism>
<dbReference type="Proteomes" id="UP001144471">
    <property type="component" value="Unassembled WGS sequence"/>
</dbReference>
<evidence type="ECO:0000313" key="1">
    <source>
        <dbReference type="EMBL" id="GLI57310.1"/>
    </source>
</evidence>
<protein>
    <submittedName>
        <fullName evidence="1">Uncharacterized protein</fullName>
    </submittedName>
</protein>
<reference evidence="1" key="1">
    <citation type="submission" date="2022-12" db="EMBL/GenBank/DDBJ databases">
        <title>Reference genome sequencing for broad-spectrum identification of bacterial and archaeal isolates by mass spectrometry.</title>
        <authorList>
            <person name="Sekiguchi Y."/>
            <person name="Tourlousse D.M."/>
        </authorList>
    </citation>
    <scope>NUCLEOTIDE SEQUENCE</scope>
    <source>
        <strain evidence="1">10succ1</strain>
    </source>
</reference>
<comment type="caution">
    <text evidence="1">The sequence shown here is derived from an EMBL/GenBank/DDBJ whole genome shotgun (WGS) entry which is preliminary data.</text>
</comment>
<evidence type="ECO:0000313" key="2">
    <source>
        <dbReference type="Proteomes" id="UP001144471"/>
    </source>
</evidence>
<sequence length="110" mass="12798">MFKIRIIDDGVYNYFMTEKVDVFNYSDTRKVTMLDEGLEGDDTSQEMEMKIDLCSVHIYLKEDKEKECYIYEVHKNIDPLKISVEVQNCTTVVDDLLIDGISVLSVQEKS</sequence>
<proteinExistence type="predicted"/>
<dbReference type="EMBL" id="BSDY01000016">
    <property type="protein sequence ID" value="GLI57310.1"/>
    <property type="molecule type" value="Genomic_DNA"/>
</dbReference>
<dbReference type="RefSeq" id="WP_281836866.1">
    <property type="nucleotide sequence ID" value="NZ_BSDY01000016.1"/>
</dbReference>
<accession>A0A9W6GNE4</accession>
<name>A0A9W6GNE4_9FUSO</name>